<organism evidence="1 2">
    <name type="scientific">Engystomops pustulosus</name>
    <name type="common">Tungara frog</name>
    <name type="synonym">Physalaemus pustulosus</name>
    <dbReference type="NCBI Taxonomy" id="76066"/>
    <lineage>
        <taxon>Eukaryota</taxon>
        <taxon>Metazoa</taxon>
        <taxon>Chordata</taxon>
        <taxon>Craniata</taxon>
        <taxon>Vertebrata</taxon>
        <taxon>Euteleostomi</taxon>
        <taxon>Amphibia</taxon>
        <taxon>Batrachia</taxon>
        <taxon>Anura</taxon>
        <taxon>Neobatrachia</taxon>
        <taxon>Hyloidea</taxon>
        <taxon>Leptodactylidae</taxon>
        <taxon>Leiuperinae</taxon>
        <taxon>Engystomops</taxon>
    </lineage>
</organism>
<sequence>MLLYNFFFSFCKPSLRWNGKSMHKDYLWSVLCLDYAFLASERMPNMEVVDSYGLGSQDKSVYRTKVMMYLLRL</sequence>
<accession>A0AAV7AFL6</accession>
<name>A0AAV7AFL6_ENGPU</name>
<gene>
    <name evidence="1" type="ORF">GDO81_014928</name>
</gene>
<reference evidence="1" key="1">
    <citation type="thesis" date="2020" institute="ProQuest LLC" country="789 East Eisenhower Parkway, Ann Arbor, MI, USA">
        <title>Comparative Genomics and Chromosome Evolution.</title>
        <authorList>
            <person name="Mudd A.B."/>
        </authorList>
    </citation>
    <scope>NUCLEOTIDE SEQUENCE</scope>
    <source>
        <strain evidence="1">237g6f4</strain>
        <tissue evidence="1">Blood</tissue>
    </source>
</reference>
<evidence type="ECO:0000313" key="2">
    <source>
        <dbReference type="Proteomes" id="UP000824782"/>
    </source>
</evidence>
<comment type="caution">
    <text evidence="1">The sequence shown here is derived from an EMBL/GenBank/DDBJ whole genome shotgun (WGS) entry which is preliminary data.</text>
</comment>
<dbReference type="Proteomes" id="UP000824782">
    <property type="component" value="Unassembled WGS sequence"/>
</dbReference>
<dbReference type="EMBL" id="WNYA01000007">
    <property type="protein sequence ID" value="KAG8560334.1"/>
    <property type="molecule type" value="Genomic_DNA"/>
</dbReference>
<keyword evidence="2" id="KW-1185">Reference proteome</keyword>
<dbReference type="AlphaFoldDB" id="A0AAV7AFL6"/>
<evidence type="ECO:0000313" key="1">
    <source>
        <dbReference type="EMBL" id="KAG8560334.1"/>
    </source>
</evidence>
<protein>
    <submittedName>
        <fullName evidence="1">Uncharacterized protein</fullName>
    </submittedName>
</protein>
<proteinExistence type="predicted"/>